<feature type="region of interest" description="Disordered" evidence="1">
    <location>
        <begin position="1"/>
        <end position="36"/>
    </location>
</feature>
<name>A0A4R6UMF0_9PSEU</name>
<dbReference type="EMBL" id="SNYO01000015">
    <property type="protein sequence ID" value="TDQ46729.1"/>
    <property type="molecule type" value="Genomic_DNA"/>
</dbReference>
<dbReference type="AlphaFoldDB" id="A0A4R6UMF0"/>
<accession>A0A4R6UMF0</accession>
<evidence type="ECO:0000313" key="3">
    <source>
        <dbReference type="Proteomes" id="UP000295705"/>
    </source>
</evidence>
<evidence type="ECO:0000256" key="1">
    <source>
        <dbReference type="SAM" id="MobiDB-lite"/>
    </source>
</evidence>
<proteinExistence type="predicted"/>
<protein>
    <submittedName>
        <fullName evidence="2">Uncharacterized protein</fullName>
    </submittedName>
</protein>
<organism evidence="2 3">
    <name type="scientific">Actinomycetospora succinea</name>
    <dbReference type="NCBI Taxonomy" id="663603"/>
    <lineage>
        <taxon>Bacteria</taxon>
        <taxon>Bacillati</taxon>
        <taxon>Actinomycetota</taxon>
        <taxon>Actinomycetes</taxon>
        <taxon>Pseudonocardiales</taxon>
        <taxon>Pseudonocardiaceae</taxon>
        <taxon>Actinomycetospora</taxon>
    </lineage>
</organism>
<dbReference type="Proteomes" id="UP000295705">
    <property type="component" value="Unassembled WGS sequence"/>
</dbReference>
<feature type="region of interest" description="Disordered" evidence="1">
    <location>
        <begin position="59"/>
        <end position="102"/>
    </location>
</feature>
<keyword evidence="3" id="KW-1185">Reference proteome</keyword>
<dbReference type="RefSeq" id="WP_133830083.1">
    <property type="nucleotide sequence ID" value="NZ_BAABHR010000018.1"/>
</dbReference>
<evidence type="ECO:0000313" key="2">
    <source>
        <dbReference type="EMBL" id="TDQ46729.1"/>
    </source>
</evidence>
<sequence>MASDEARPHEDGAPDERARTARRRATEARERAREIAGRLARTGDDIAVTLDRLASTRERAAGLEETDSDDELRSARRARARAEGERQDSAELRATWDVPPTE</sequence>
<gene>
    <name evidence="2" type="ORF">EV188_115103</name>
</gene>
<comment type="caution">
    <text evidence="2">The sequence shown here is derived from an EMBL/GenBank/DDBJ whole genome shotgun (WGS) entry which is preliminary data.</text>
</comment>
<feature type="compositionally biased region" description="Basic and acidic residues" evidence="1">
    <location>
        <begin position="80"/>
        <end position="91"/>
    </location>
</feature>
<reference evidence="2 3" key="1">
    <citation type="submission" date="2019-03" db="EMBL/GenBank/DDBJ databases">
        <title>Genomic Encyclopedia of Type Strains, Phase IV (KMG-IV): sequencing the most valuable type-strain genomes for metagenomic binning, comparative biology and taxonomic classification.</title>
        <authorList>
            <person name="Goeker M."/>
        </authorList>
    </citation>
    <scope>NUCLEOTIDE SEQUENCE [LARGE SCALE GENOMIC DNA]</scope>
    <source>
        <strain evidence="2 3">DSM 45775</strain>
    </source>
</reference>